<evidence type="ECO:0000313" key="2">
    <source>
        <dbReference type="EMBL" id="GAI49896.1"/>
    </source>
</evidence>
<organism evidence="2">
    <name type="scientific">marine sediment metagenome</name>
    <dbReference type="NCBI Taxonomy" id="412755"/>
    <lineage>
        <taxon>unclassified sequences</taxon>
        <taxon>metagenomes</taxon>
        <taxon>ecological metagenomes</taxon>
    </lineage>
</organism>
<feature type="region of interest" description="Disordered" evidence="1">
    <location>
        <begin position="1"/>
        <end position="29"/>
    </location>
</feature>
<sequence length="29" mass="3219">IEVGHSQTLREEKISRQQYNAESITASSG</sequence>
<accession>X1Q580</accession>
<reference evidence="2" key="1">
    <citation type="journal article" date="2014" name="Front. Microbiol.">
        <title>High frequency of phylogenetically diverse reductive dehalogenase-homologous genes in deep subseafloor sedimentary metagenomes.</title>
        <authorList>
            <person name="Kawai M."/>
            <person name="Futagami T."/>
            <person name="Toyoda A."/>
            <person name="Takaki Y."/>
            <person name="Nishi S."/>
            <person name="Hori S."/>
            <person name="Arai W."/>
            <person name="Tsubouchi T."/>
            <person name="Morono Y."/>
            <person name="Uchiyama I."/>
            <person name="Ito T."/>
            <person name="Fujiyama A."/>
            <person name="Inagaki F."/>
            <person name="Takami H."/>
        </authorList>
    </citation>
    <scope>NUCLEOTIDE SEQUENCE</scope>
    <source>
        <strain evidence="2">Expedition CK06-06</strain>
    </source>
</reference>
<dbReference type="AlphaFoldDB" id="X1Q580"/>
<protein>
    <submittedName>
        <fullName evidence="2">Uncharacterized protein</fullName>
    </submittedName>
</protein>
<dbReference type="EMBL" id="BARV01041345">
    <property type="protein sequence ID" value="GAI49896.1"/>
    <property type="molecule type" value="Genomic_DNA"/>
</dbReference>
<name>X1Q580_9ZZZZ</name>
<proteinExistence type="predicted"/>
<comment type="caution">
    <text evidence="2">The sequence shown here is derived from an EMBL/GenBank/DDBJ whole genome shotgun (WGS) entry which is preliminary data.</text>
</comment>
<feature type="compositionally biased region" description="Polar residues" evidence="1">
    <location>
        <begin position="16"/>
        <end position="29"/>
    </location>
</feature>
<evidence type="ECO:0000256" key="1">
    <source>
        <dbReference type="SAM" id="MobiDB-lite"/>
    </source>
</evidence>
<gene>
    <name evidence="2" type="ORF">S06H3_62630</name>
</gene>
<feature type="non-terminal residue" evidence="2">
    <location>
        <position position="1"/>
    </location>
</feature>